<evidence type="ECO:0000313" key="5">
    <source>
        <dbReference type="Proteomes" id="UP000176445"/>
    </source>
</evidence>
<dbReference type="InterPro" id="IPR002123">
    <property type="entry name" value="Plipid/glycerol_acylTrfase"/>
</dbReference>
<reference evidence="4 5" key="1">
    <citation type="journal article" date="2016" name="Nat. Commun.">
        <title>Thousands of microbial genomes shed light on interconnected biogeochemical processes in an aquifer system.</title>
        <authorList>
            <person name="Anantharaman K."/>
            <person name="Brown C.T."/>
            <person name="Hug L.A."/>
            <person name="Sharon I."/>
            <person name="Castelle C.J."/>
            <person name="Probst A.J."/>
            <person name="Thomas B.C."/>
            <person name="Singh A."/>
            <person name="Wilkins M.J."/>
            <person name="Karaoz U."/>
            <person name="Brodie E.L."/>
            <person name="Williams K.H."/>
            <person name="Hubbard S.S."/>
            <person name="Banfield J.F."/>
        </authorList>
    </citation>
    <scope>NUCLEOTIDE SEQUENCE [LARGE SCALE GENOMIC DNA]</scope>
</reference>
<keyword evidence="1" id="KW-0808">Transferase</keyword>
<evidence type="ECO:0000259" key="3">
    <source>
        <dbReference type="SMART" id="SM00563"/>
    </source>
</evidence>
<dbReference type="PANTHER" id="PTHR10434:SF11">
    <property type="entry name" value="1-ACYL-SN-GLYCEROL-3-PHOSPHATE ACYLTRANSFERASE"/>
    <property type="match status" value="1"/>
</dbReference>
<dbReference type="Proteomes" id="UP000176445">
    <property type="component" value="Unassembled WGS sequence"/>
</dbReference>
<gene>
    <name evidence="4" type="ORF">A2704_06480</name>
</gene>
<evidence type="ECO:0000256" key="1">
    <source>
        <dbReference type="ARBA" id="ARBA00022679"/>
    </source>
</evidence>
<proteinExistence type="predicted"/>
<organism evidence="4 5">
    <name type="scientific">Candidatus Kaiserbacteria bacterium RIFCSPHIGHO2_01_FULL_54_36b</name>
    <dbReference type="NCBI Taxonomy" id="1798483"/>
    <lineage>
        <taxon>Bacteria</taxon>
        <taxon>Candidatus Kaiseribacteriota</taxon>
    </lineage>
</organism>
<sequence length="222" mass="24839">MPAILQRLAWGPVRLVLSLFAGLEIRGLENLKRIRGNMIIASNHSNQLDPILIVACFPFFSRHLPLVFGSREKDFYAKSGWRRWVYGGLLFKLMGAHPMYGGLNDYEAALRHHLEFARGGKSVCIFPTGKRRAPHVAPKAKGGLAYLAQATNLPILPVRIQGLEEMNFLSVWTGRHKVVVTFGEPLRAKDIFMNTGFVQLTQGQNPYIDAAATVMERVDQLA</sequence>
<dbReference type="Pfam" id="PF01553">
    <property type="entry name" value="Acyltransferase"/>
    <property type="match status" value="1"/>
</dbReference>
<dbReference type="GO" id="GO:0006654">
    <property type="term" value="P:phosphatidic acid biosynthetic process"/>
    <property type="evidence" value="ECO:0007669"/>
    <property type="project" value="TreeGrafter"/>
</dbReference>
<dbReference type="AlphaFoldDB" id="A0A1F6CNQ6"/>
<keyword evidence="2" id="KW-0012">Acyltransferase</keyword>
<dbReference type="EMBL" id="MFKW01000043">
    <property type="protein sequence ID" value="OGG50816.1"/>
    <property type="molecule type" value="Genomic_DNA"/>
</dbReference>
<name>A0A1F6CNQ6_9BACT</name>
<feature type="domain" description="Phospholipid/glycerol acyltransferase" evidence="3">
    <location>
        <begin position="38"/>
        <end position="163"/>
    </location>
</feature>
<dbReference type="SMART" id="SM00563">
    <property type="entry name" value="PlsC"/>
    <property type="match status" value="1"/>
</dbReference>
<comment type="caution">
    <text evidence="4">The sequence shown here is derived from an EMBL/GenBank/DDBJ whole genome shotgun (WGS) entry which is preliminary data.</text>
</comment>
<protein>
    <recommendedName>
        <fullName evidence="3">Phospholipid/glycerol acyltransferase domain-containing protein</fullName>
    </recommendedName>
</protein>
<dbReference type="SUPFAM" id="SSF69593">
    <property type="entry name" value="Glycerol-3-phosphate (1)-acyltransferase"/>
    <property type="match status" value="1"/>
</dbReference>
<accession>A0A1F6CNQ6</accession>
<evidence type="ECO:0000256" key="2">
    <source>
        <dbReference type="ARBA" id="ARBA00023315"/>
    </source>
</evidence>
<dbReference type="PANTHER" id="PTHR10434">
    <property type="entry name" value="1-ACYL-SN-GLYCEROL-3-PHOSPHATE ACYLTRANSFERASE"/>
    <property type="match status" value="1"/>
</dbReference>
<dbReference type="GO" id="GO:0003841">
    <property type="term" value="F:1-acylglycerol-3-phosphate O-acyltransferase activity"/>
    <property type="evidence" value="ECO:0007669"/>
    <property type="project" value="TreeGrafter"/>
</dbReference>
<dbReference type="CDD" id="cd07989">
    <property type="entry name" value="LPLAT_AGPAT-like"/>
    <property type="match status" value="1"/>
</dbReference>
<evidence type="ECO:0000313" key="4">
    <source>
        <dbReference type="EMBL" id="OGG50816.1"/>
    </source>
</evidence>